<dbReference type="SUPFAM" id="SSF46626">
    <property type="entry name" value="Cytochrome c"/>
    <property type="match status" value="1"/>
</dbReference>
<dbReference type="OrthoDB" id="9811395at2"/>
<keyword evidence="3 4" id="KW-0408">Iron</keyword>
<evidence type="ECO:0000256" key="3">
    <source>
        <dbReference type="ARBA" id="ARBA00023004"/>
    </source>
</evidence>
<dbReference type="InterPro" id="IPR051459">
    <property type="entry name" value="Cytochrome_c-type_DH"/>
</dbReference>
<protein>
    <submittedName>
        <fullName evidence="6">Cytochrome c</fullName>
    </submittedName>
</protein>
<dbReference type="GO" id="GO:0046872">
    <property type="term" value="F:metal ion binding"/>
    <property type="evidence" value="ECO:0007669"/>
    <property type="project" value="UniProtKB-KW"/>
</dbReference>
<sequence>MVLNKLYFLISPFLIGFLYVGISDSVSSRSIDNKYTAVVVPQEKSNLQKSITRGKEVYTDFCMQCHLATGKGDLVNFPPLDGSDWLVKKRKQSIHAVKYGQTGEVIVKGKKFNNIMPLLGLSDQEVADVLNFVMNSWSNKQKKMVTVEEVKAVAN</sequence>
<dbReference type="AlphaFoldDB" id="A0A4V1AH59"/>
<evidence type="ECO:0000259" key="5">
    <source>
        <dbReference type="PROSITE" id="PS51007"/>
    </source>
</evidence>
<dbReference type="PROSITE" id="PS51007">
    <property type="entry name" value="CYTC"/>
    <property type="match status" value="1"/>
</dbReference>
<dbReference type="KEGG" id="fnk:E1750_16930"/>
<dbReference type="Pfam" id="PF00034">
    <property type="entry name" value="Cytochrom_C"/>
    <property type="match status" value="1"/>
</dbReference>
<gene>
    <name evidence="6" type="ORF">E1750_16930</name>
</gene>
<dbReference type="EMBL" id="CP037933">
    <property type="protein sequence ID" value="QBN20402.1"/>
    <property type="molecule type" value="Genomic_DNA"/>
</dbReference>
<keyword evidence="1 4" id="KW-0349">Heme</keyword>
<organism evidence="6 7">
    <name type="scientific">Flavobacterium nackdongense</name>
    <dbReference type="NCBI Taxonomy" id="2547394"/>
    <lineage>
        <taxon>Bacteria</taxon>
        <taxon>Pseudomonadati</taxon>
        <taxon>Bacteroidota</taxon>
        <taxon>Flavobacteriia</taxon>
        <taxon>Flavobacteriales</taxon>
        <taxon>Flavobacteriaceae</taxon>
        <taxon>Flavobacterium</taxon>
    </lineage>
</organism>
<dbReference type="PANTHER" id="PTHR35008:SF8">
    <property type="entry name" value="ALCOHOL DEHYDROGENASE CYTOCHROME C SUBUNIT"/>
    <property type="match status" value="1"/>
</dbReference>
<dbReference type="InterPro" id="IPR009056">
    <property type="entry name" value="Cyt_c-like_dom"/>
</dbReference>
<dbReference type="GO" id="GO:0009055">
    <property type="term" value="F:electron transfer activity"/>
    <property type="evidence" value="ECO:0007669"/>
    <property type="project" value="InterPro"/>
</dbReference>
<evidence type="ECO:0000256" key="1">
    <source>
        <dbReference type="ARBA" id="ARBA00022617"/>
    </source>
</evidence>
<proteinExistence type="predicted"/>
<evidence type="ECO:0000313" key="6">
    <source>
        <dbReference type="EMBL" id="QBN20402.1"/>
    </source>
</evidence>
<dbReference type="InterPro" id="IPR036909">
    <property type="entry name" value="Cyt_c-like_dom_sf"/>
</dbReference>
<name>A0A4V1AH59_9FLAO</name>
<reference evidence="7" key="1">
    <citation type="submission" date="2019-03" db="EMBL/GenBank/DDBJ databases">
        <title>Flavobacterium sp.</title>
        <authorList>
            <person name="Kim H."/>
        </authorList>
    </citation>
    <scope>NUCLEOTIDE SEQUENCE [LARGE SCALE GENOMIC DNA]</scope>
    <source>
        <strain evidence="7">GS13</strain>
    </source>
</reference>
<dbReference type="GO" id="GO:0020037">
    <property type="term" value="F:heme binding"/>
    <property type="evidence" value="ECO:0007669"/>
    <property type="project" value="InterPro"/>
</dbReference>
<keyword evidence="2 4" id="KW-0479">Metal-binding</keyword>
<feature type="domain" description="Cytochrome c" evidence="5">
    <location>
        <begin position="49"/>
        <end position="137"/>
    </location>
</feature>
<evidence type="ECO:0000256" key="2">
    <source>
        <dbReference type="ARBA" id="ARBA00022723"/>
    </source>
</evidence>
<dbReference type="PANTHER" id="PTHR35008">
    <property type="entry name" value="BLL4482 PROTEIN-RELATED"/>
    <property type="match status" value="1"/>
</dbReference>
<dbReference type="Gene3D" id="1.10.760.10">
    <property type="entry name" value="Cytochrome c-like domain"/>
    <property type="match status" value="1"/>
</dbReference>
<dbReference type="Proteomes" id="UP000291124">
    <property type="component" value="Chromosome"/>
</dbReference>
<accession>A0A4V1AH59</accession>
<keyword evidence="7" id="KW-1185">Reference proteome</keyword>
<dbReference type="RefSeq" id="WP_133277902.1">
    <property type="nucleotide sequence ID" value="NZ_CP037933.1"/>
</dbReference>
<evidence type="ECO:0000313" key="7">
    <source>
        <dbReference type="Proteomes" id="UP000291124"/>
    </source>
</evidence>
<evidence type="ECO:0000256" key="4">
    <source>
        <dbReference type="PROSITE-ProRule" id="PRU00433"/>
    </source>
</evidence>